<keyword evidence="2" id="KW-1185">Reference proteome</keyword>
<organism evidence="1 2">
    <name type="scientific">Pisolithus tinctorius Marx 270</name>
    <dbReference type="NCBI Taxonomy" id="870435"/>
    <lineage>
        <taxon>Eukaryota</taxon>
        <taxon>Fungi</taxon>
        <taxon>Dikarya</taxon>
        <taxon>Basidiomycota</taxon>
        <taxon>Agaricomycotina</taxon>
        <taxon>Agaricomycetes</taxon>
        <taxon>Agaricomycetidae</taxon>
        <taxon>Boletales</taxon>
        <taxon>Sclerodermatineae</taxon>
        <taxon>Pisolithaceae</taxon>
        <taxon>Pisolithus</taxon>
    </lineage>
</organism>
<dbReference type="HOGENOM" id="CLU_2278597_0_0_1"/>
<accession>A0A0C3NCT3</accession>
<reference evidence="2" key="2">
    <citation type="submission" date="2015-01" db="EMBL/GenBank/DDBJ databases">
        <title>Evolutionary Origins and Diversification of the Mycorrhizal Mutualists.</title>
        <authorList>
            <consortium name="DOE Joint Genome Institute"/>
            <consortium name="Mycorrhizal Genomics Consortium"/>
            <person name="Kohler A."/>
            <person name="Kuo A."/>
            <person name="Nagy L.G."/>
            <person name="Floudas D."/>
            <person name="Copeland A."/>
            <person name="Barry K.W."/>
            <person name="Cichocki N."/>
            <person name="Veneault-Fourrey C."/>
            <person name="LaButti K."/>
            <person name="Lindquist E.A."/>
            <person name="Lipzen A."/>
            <person name="Lundell T."/>
            <person name="Morin E."/>
            <person name="Murat C."/>
            <person name="Riley R."/>
            <person name="Ohm R."/>
            <person name="Sun H."/>
            <person name="Tunlid A."/>
            <person name="Henrissat B."/>
            <person name="Grigoriev I.V."/>
            <person name="Hibbett D.S."/>
            <person name="Martin F."/>
        </authorList>
    </citation>
    <scope>NUCLEOTIDE SEQUENCE [LARGE SCALE GENOMIC DNA]</scope>
    <source>
        <strain evidence="2">Marx 270</strain>
    </source>
</reference>
<gene>
    <name evidence="1" type="ORF">M404DRAFT_487151</name>
</gene>
<dbReference type="InParanoid" id="A0A0C3NCT3"/>
<proteinExistence type="predicted"/>
<dbReference type="EMBL" id="KN832147">
    <property type="protein sequence ID" value="KIN93665.1"/>
    <property type="molecule type" value="Genomic_DNA"/>
</dbReference>
<name>A0A0C3NCT3_PISTI</name>
<reference evidence="1 2" key="1">
    <citation type="submission" date="2014-04" db="EMBL/GenBank/DDBJ databases">
        <authorList>
            <consortium name="DOE Joint Genome Institute"/>
            <person name="Kuo A."/>
            <person name="Kohler A."/>
            <person name="Costa M.D."/>
            <person name="Nagy L.G."/>
            <person name="Floudas D."/>
            <person name="Copeland A."/>
            <person name="Barry K.W."/>
            <person name="Cichocki N."/>
            <person name="Veneault-Fourrey C."/>
            <person name="LaButti K."/>
            <person name="Lindquist E.A."/>
            <person name="Lipzen A."/>
            <person name="Lundell T."/>
            <person name="Morin E."/>
            <person name="Murat C."/>
            <person name="Sun H."/>
            <person name="Tunlid A."/>
            <person name="Henrissat B."/>
            <person name="Grigoriev I.V."/>
            <person name="Hibbett D.S."/>
            <person name="Martin F."/>
            <person name="Nordberg H.P."/>
            <person name="Cantor M.N."/>
            <person name="Hua S.X."/>
        </authorList>
    </citation>
    <scope>NUCLEOTIDE SEQUENCE [LARGE SCALE GENOMIC DNA]</scope>
    <source>
        <strain evidence="1 2">Marx 270</strain>
    </source>
</reference>
<sequence>MMNTRSVIPSPLAHADVKKHPYVVQRLDGTGIELLTLISSIRQTISARDFLAYSGHSTSKINVLCDDPIFAPFLDGIHNVFTSPNVEQQLHEVINGIYGTTS</sequence>
<dbReference type="Proteomes" id="UP000054217">
    <property type="component" value="Unassembled WGS sequence"/>
</dbReference>
<evidence type="ECO:0000313" key="1">
    <source>
        <dbReference type="EMBL" id="KIN93665.1"/>
    </source>
</evidence>
<protein>
    <submittedName>
        <fullName evidence="1">Uncharacterized protein</fullName>
    </submittedName>
</protein>
<evidence type="ECO:0000313" key="2">
    <source>
        <dbReference type="Proteomes" id="UP000054217"/>
    </source>
</evidence>
<dbReference type="AlphaFoldDB" id="A0A0C3NCT3"/>